<sequence length="79" mass="8677">MRQQDLHGHMYVRVFALTPTIQASKTLNGMTSTQQHSSSLFAYAMFHKECNKPNLGDSSPVSSSPRTPCLKVVSNIPAV</sequence>
<dbReference type="Proteomes" id="UP000712600">
    <property type="component" value="Unassembled WGS sequence"/>
</dbReference>
<protein>
    <submittedName>
        <fullName evidence="1">Uncharacterized protein</fullName>
    </submittedName>
</protein>
<evidence type="ECO:0000313" key="2">
    <source>
        <dbReference type="Proteomes" id="UP000712600"/>
    </source>
</evidence>
<organism evidence="1 2">
    <name type="scientific">Brassica cretica</name>
    <name type="common">Mustard</name>
    <dbReference type="NCBI Taxonomy" id="69181"/>
    <lineage>
        <taxon>Eukaryota</taxon>
        <taxon>Viridiplantae</taxon>
        <taxon>Streptophyta</taxon>
        <taxon>Embryophyta</taxon>
        <taxon>Tracheophyta</taxon>
        <taxon>Spermatophyta</taxon>
        <taxon>Magnoliopsida</taxon>
        <taxon>eudicotyledons</taxon>
        <taxon>Gunneridae</taxon>
        <taxon>Pentapetalae</taxon>
        <taxon>rosids</taxon>
        <taxon>malvids</taxon>
        <taxon>Brassicales</taxon>
        <taxon>Brassicaceae</taxon>
        <taxon>Brassiceae</taxon>
        <taxon>Brassica</taxon>
    </lineage>
</organism>
<proteinExistence type="predicted"/>
<gene>
    <name evidence="1" type="ORF">F2Q69_00062114</name>
</gene>
<accession>A0A8S9RL06</accession>
<reference evidence="1" key="1">
    <citation type="submission" date="2019-12" db="EMBL/GenBank/DDBJ databases">
        <title>Genome sequencing and annotation of Brassica cretica.</title>
        <authorList>
            <person name="Studholme D.J."/>
            <person name="Sarris P."/>
        </authorList>
    </citation>
    <scope>NUCLEOTIDE SEQUENCE</scope>
    <source>
        <strain evidence="1">PFS-109/04</strain>
        <tissue evidence="1">Leaf</tissue>
    </source>
</reference>
<evidence type="ECO:0000313" key="1">
    <source>
        <dbReference type="EMBL" id="KAF3573908.1"/>
    </source>
</evidence>
<dbReference type="EMBL" id="QGKX02000095">
    <property type="protein sequence ID" value="KAF3573908.1"/>
    <property type="molecule type" value="Genomic_DNA"/>
</dbReference>
<comment type="caution">
    <text evidence="1">The sequence shown here is derived from an EMBL/GenBank/DDBJ whole genome shotgun (WGS) entry which is preliminary data.</text>
</comment>
<dbReference type="AlphaFoldDB" id="A0A8S9RL06"/>
<name>A0A8S9RL06_BRACR</name>